<comment type="caution">
    <text evidence="3">The sequence shown here is derived from an EMBL/GenBank/DDBJ whole genome shotgun (WGS) entry which is preliminary data.</text>
</comment>
<evidence type="ECO:0000313" key="3">
    <source>
        <dbReference type="EMBL" id="RUO20268.1"/>
    </source>
</evidence>
<keyword evidence="1" id="KW-0732">Signal</keyword>
<dbReference type="PANTHER" id="PTHR42834">
    <property type="entry name" value="ENDONUCLEASE/EXONUCLEASE/PHOSPHATASE FAMILY PROTEIN (AFU_ORTHOLOGUE AFUA_3G09210)"/>
    <property type="match status" value="1"/>
</dbReference>
<dbReference type="EMBL" id="PIPI01000003">
    <property type="protein sequence ID" value="RUO20268.1"/>
    <property type="molecule type" value="Genomic_DNA"/>
</dbReference>
<dbReference type="AlphaFoldDB" id="A0A432VV59"/>
<gene>
    <name evidence="3" type="ORF">CWE06_06485</name>
</gene>
<dbReference type="SUPFAM" id="SSF56219">
    <property type="entry name" value="DNase I-like"/>
    <property type="match status" value="1"/>
</dbReference>
<dbReference type="PROSITE" id="PS51257">
    <property type="entry name" value="PROKAR_LIPOPROTEIN"/>
    <property type="match status" value="1"/>
</dbReference>
<dbReference type="InterPro" id="IPR047971">
    <property type="entry name" value="ExeM-like"/>
</dbReference>
<protein>
    <recommendedName>
        <fullName evidence="2">Endonuclease/exonuclease/phosphatase domain-containing protein</fullName>
    </recommendedName>
</protein>
<dbReference type="PANTHER" id="PTHR42834:SF1">
    <property type="entry name" value="ENDONUCLEASE_EXONUCLEASE_PHOSPHATASE FAMILY PROTEIN (AFU_ORTHOLOGUE AFUA_3G09210)"/>
    <property type="match status" value="1"/>
</dbReference>
<dbReference type="NCBIfam" id="NF033681">
    <property type="entry name" value="ExeM_NucH_DNase"/>
    <property type="match status" value="1"/>
</dbReference>
<dbReference type="Proteomes" id="UP000288212">
    <property type="component" value="Unassembled WGS sequence"/>
</dbReference>
<organism evidence="3 4">
    <name type="scientific">Aliidiomarina haloalkalitolerans</name>
    <dbReference type="NCBI Taxonomy" id="859059"/>
    <lineage>
        <taxon>Bacteria</taxon>
        <taxon>Pseudomonadati</taxon>
        <taxon>Pseudomonadota</taxon>
        <taxon>Gammaproteobacteria</taxon>
        <taxon>Alteromonadales</taxon>
        <taxon>Idiomarinaceae</taxon>
        <taxon>Aliidiomarina</taxon>
    </lineage>
</organism>
<sequence length="605" mass="66044">MINARNSQYPFKSSLAAIAVALFAVACSPASNSDQQGNMTANLDICENTNARFSTLANYDQQEVVLSGVVHGTFQGTEQLGGFFMSATDGAGAVFVADHELIGSVNVGDKLQVTGTLQAGQGHWQLHNTTEIERCGQAEFKTHELNLPLTQADSLGEYLFQRVRINHDMVVIGHYQLARFGTLDLASERLWTATQVVEPGPLAAAHSAKNQAKRLVLDDGSYDEYPTQIPYPTGGLQIDNPVRSGDTVRQLEGVIVRVGQNYHLHPVLEPEFIATNPRPDVPHFADGDVRVVAFNVLNYFNGDGQGAGFPTPRGAATAAEFERQRARTIATMIALDADIYALMEMENDGFGQHSALADLTRGLNEAAGEQVFAYVAADASRVGSDAITQAIIYKPATVTPVGELLWTTAGAFSWGSRPPLLQNFVVNETGKQLAVIANHFKSKGSCPRDRNDANANQGDGQSCWNALRVETALELAAWLDTNPGDIEHNNFVLLGDFNSYKQEDPLTALAGVGYRNLAHDFDPDGYSYVFRGEKGSLDHVLVHESMLPAIIGMAHWYINSDEPIAFEYPLENKTEWQQSNWYAPTPYRSSDHDPILTVIDSTQLN</sequence>
<dbReference type="CDD" id="cd10283">
    <property type="entry name" value="MnuA_DNase1-like"/>
    <property type="match status" value="1"/>
</dbReference>
<feature type="signal peptide" evidence="1">
    <location>
        <begin position="1"/>
        <end position="32"/>
    </location>
</feature>
<dbReference type="Pfam" id="PF03372">
    <property type="entry name" value="Exo_endo_phos"/>
    <property type="match status" value="1"/>
</dbReference>
<accession>A0A432VV59</accession>
<dbReference type="InterPro" id="IPR005135">
    <property type="entry name" value="Endo/exonuclease/phosphatase"/>
</dbReference>
<feature type="chain" id="PRO_5019261253" description="Endonuclease/exonuclease/phosphatase domain-containing protein" evidence="1">
    <location>
        <begin position="33"/>
        <end position="605"/>
    </location>
</feature>
<proteinExistence type="predicted"/>
<dbReference type="Gene3D" id="3.60.10.10">
    <property type="entry name" value="Endonuclease/exonuclease/phosphatase"/>
    <property type="match status" value="1"/>
</dbReference>
<keyword evidence="4" id="KW-1185">Reference proteome</keyword>
<evidence type="ECO:0000313" key="4">
    <source>
        <dbReference type="Proteomes" id="UP000288212"/>
    </source>
</evidence>
<evidence type="ECO:0000256" key="1">
    <source>
        <dbReference type="SAM" id="SignalP"/>
    </source>
</evidence>
<name>A0A432VV59_9GAMM</name>
<dbReference type="InterPro" id="IPR036691">
    <property type="entry name" value="Endo/exonu/phosph_ase_sf"/>
</dbReference>
<reference evidence="3 4" key="1">
    <citation type="journal article" date="2011" name="Front. Microbiol.">
        <title>Genomic signatures of strain selection and enhancement in Bacillus atrophaeus var. globigii, a historical biowarfare simulant.</title>
        <authorList>
            <person name="Gibbons H.S."/>
            <person name="Broomall S.M."/>
            <person name="McNew L.A."/>
            <person name="Daligault H."/>
            <person name="Chapman C."/>
            <person name="Bruce D."/>
            <person name="Karavis M."/>
            <person name="Krepps M."/>
            <person name="McGregor P.A."/>
            <person name="Hong C."/>
            <person name="Park K.H."/>
            <person name="Akmal A."/>
            <person name="Feldman A."/>
            <person name="Lin J.S."/>
            <person name="Chang W.E."/>
            <person name="Higgs B.W."/>
            <person name="Demirev P."/>
            <person name="Lindquist J."/>
            <person name="Liem A."/>
            <person name="Fochler E."/>
            <person name="Read T.D."/>
            <person name="Tapia R."/>
            <person name="Johnson S."/>
            <person name="Bishop-Lilly K.A."/>
            <person name="Detter C."/>
            <person name="Han C."/>
            <person name="Sozhamannan S."/>
            <person name="Rosenzweig C.N."/>
            <person name="Skowronski E.W."/>
        </authorList>
    </citation>
    <scope>NUCLEOTIDE SEQUENCE [LARGE SCALE GENOMIC DNA]</scope>
    <source>
        <strain evidence="3 4">AK5</strain>
    </source>
</reference>
<feature type="domain" description="Endonuclease/exonuclease/phosphatase" evidence="2">
    <location>
        <begin position="299"/>
        <end position="548"/>
    </location>
</feature>
<evidence type="ECO:0000259" key="2">
    <source>
        <dbReference type="Pfam" id="PF03372"/>
    </source>
</evidence>